<protein>
    <recommendedName>
        <fullName evidence="3">Protein kinase domain-containing protein</fullName>
    </recommendedName>
</protein>
<dbReference type="InterPro" id="IPR002110">
    <property type="entry name" value="Ankyrin_rpt"/>
</dbReference>
<dbReference type="EMBL" id="JBBBZM010000041">
    <property type="protein sequence ID" value="KAL0636928.1"/>
    <property type="molecule type" value="Genomic_DNA"/>
</dbReference>
<keyword evidence="1" id="KW-0677">Repeat</keyword>
<evidence type="ECO:0000256" key="1">
    <source>
        <dbReference type="ARBA" id="ARBA00022737"/>
    </source>
</evidence>
<dbReference type="SUPFAM" id="SSF56112">
    <property type="entry name" value="Protein kinase-like (PK-like)"/>
    <property type="match status" value="1"/>
</dbReference>
<dbReference type="Gene3D" id="1.10.510.10">
    <property type="entry name" value="Transferase(Phosphotransferase) domain 1"/>
    <property type="match status" value="1"/>
</dbReference>
<organism evidence="4 5">
    <name type="scientific">Discina gigas</name>
    <dbReference type="NCBI Taxonomy" id="1032678"/>
    <lineage>
        <taxon>Eukaryota</taxon>
        <taxon>Fungi</taxon>
        <taxon>Dikarya</taxon>
        <taxon>Ascomycota</taxon>
        <taxon>Pezizomycotina</taxon>
        <taxon>Pezizomycetes</taxon>
        <taxon>Pezizales</taxon>
        <taxon>Discinaceae</taxon>
        <taxon>Discina</taxon>
    </lineage>
</organism>
<keyword evidence="2" id="KW-0040">ANK repeat</keyword>
<name>A0ABR3GLY0_9PEZI</name>
<sequence length="666" mass="74462">MSIPPVNFDHYKLETSFHDGYVVSPTYEWKYSQRRTHSYKTGRRQRRLGSSASCNVWLEREDTGQLRAIKILHQDLLPNSQELLTLITLAMEFLGWYENEYNTFFVLEYVKYELGVLHGQGICHRDIKPKNILVPSIDPIWVKIADFGMSKQAKNTALRTRIGTTNYVSPKLLALLPGVPRSEFTHAIDIYKSTWWTTLQSEFTELQASLVPAEGKKSILMRQMREATVDIVPFLSTIASSDLPSILHDALDKRLYHAAMMLLKSPSPELIASKARLLYKAVQAGRVDTAKMLLANNTNVNSPIDRATPIEAAVNCQNIEMLELLLVHMPDINAPVCLGGISVLVMASGSGYLDVVRLLLYRVADTHCTAMDRQTALQAARKCGHTEIVDLLVMGDGHKIAGTHKHGSTAAAKSGDAVTGNLRLDIESKARDEGNSAQTKHIAGPNTLKDDLKALDQELCSIIAVTTTKFAAMTPEERTWDNVLGALEQNPVLKPMEDETIHKTDKHSLNSFTLLGGNGKPNKIAMDAVGAWFRGFITDEDVLRTTKIDTEWCKYTVCQTGAAIQNIVKVVAKSQKINQELVDIGVLTYPTKESPHFKVFRIQLKVWAETKRFLNFQTDNNGVIGEFSYRKYETCSTVIDWLSGNIISHDTKLMLEILQRSAGMRD</sequence>
<dbReference type="Gene3D" id="1.25.40.20">
    <property type="entry name" value="Ankyrin repeat-containing domain"/>
    <property type="match status" value="1"/>
</dbReference>
<evidence type="ECO:0000313" key="5">
    <source>
        <dbReference type="Proteomes" id="UP001447188"/>
    </source>
</evidence>
<dbReference type="InterPro" id="IPR036770">
    <property type="entry name" value="Ankyrin_rpt-contain_sf"/>
</dbReference>
<feature type="domain" description="Protein kinase" evidence="3">
    <location>
        <begin position="1"/>
        <end position="270"/>
    </location>
</feature>
<dbReference type="SUPFAM" id="SSF48403">
    <property type="entry name" value="Ankyrin repeat"/>
    <property type="match status" value="1"/>
</dbReference>
<evidence type="ECO:0000313" key="4">
    <source>
        <dbReference type="EMBL" id="KAL0636928.1"/>
    </source>
</evidence>
<dbReference type="PROSITE" id="PS00108">
    <property type="entry name" value="PROTEIN_KINASE_ST"/>
    <property type="match status" value="1"/>
</dbReference>
<dbReference type="Pfam" id="PF00069">
    <property type="entry name" value="Pkinase"/>
    <property type="match status" value="1"/>
</dbReference>
<dbReference type="InterPro" id="IPR008271">
    <property type="entry name" value="Ser/Thr_kinase_AS"/>
</dbReference>
<dbReference type="InterPro" id="IPR011009">
    <property type="entry name" value="Kinase-like_dom_sf"/>
</dbReference>
<evidence type="ECO:0000259" key="3">
    <source>
        <dbReference type="PROSITE" id="PS50011"/>
    </source>
</evidence>
<accession>A0ABR3GLY0</accession>
<reference evidence="4 5" key="1">
    <citation type="submission" date="2024-02" db="EMBL/GenBank/DDBJ databases">
        <title>Discinaceae phylogenomics.</title>
        <authorList>
            <person name="Dirks A.C."/>
            <person name="James T.Y."/>
        </authorList>
    </citation>
    <scope>NUCLEOTIDE SEQUENCE [LARGE SCALE GENOMIC DNA]</scope>
    <source>
        <strain evidence="4 5">ACD0624</strain>
    </source>
</reference>
<gene>
    <name evidence="4" type="ORF">Q9L58_004030</name>
</gene>
<dbReference type="SMART" id="SM00220">
    <property type="entry name" value="S_TKc"/>
    <property type="match status" value="1"/>
</dbReference>
<dbReference type="Proteomes" id="UP001447188">
    <property type="component" value="Unassembled WGS sequence"/>
</dbReference>
<dbReference type="SMART" id="SM00248">
    <property type="entry name" value="ANK"/>
    <property type="match status" value="4"/>
</dbReference>
<dbReference type="PANTHER" id="PTHR24198:SF165">
    <property type="entry name" value="ANKYRIN REPEAT-CONTAINING PROTEIN-RELATED"/>
    <property type="match status" value="1"/>
</dbReference>
<comment type="caution">
    <text evidence="4">The sequence shown here is derived from an EMBL/GenBank/DDBJ whole genome shotgun (WGS) entry which is preliminary data.</text>
</comment>
<dbReference type="PANTHER" id="PTHR24198">
    <property type="entry name" value="ANKYRIN REPEAT AND PROTEIN KINASE DOMAIN-CONTAINING PROTEIN"/>
    <property type="match status" value="1"/>
</dbReference>
<proteinExistence type="predicted"/>
<dbReference type="PROSITE" id="PS50011">
    <property type="entry name" value="PROTEIN_KINASE_DOM"/>
    <property type="match status" value="1"/>
</dbReference>
<keyword evidence="5" id="KW-1185">Reference proteome</keyword>
<evidence type="ECO:0000256" key="2">
    <source>
        <dbReference type="ARBA" id="ARBA00023043"/>
    </source>
</evidence>
<dbReference type="InterPro" id="IPR000719">
    <property type="entry name" value="Prot_kinase_dom"/>
</dbReference>